<feature type="domain" description="RRM" evidence="4">
    <location>
        <begin position="147"/>
        <end position="218"/>
    </location>
</feature>
<feature type="compositionally biased region" description="Basic and acidic residues" evidence="2">
    <location>
        <begin position="27"/>
        <end position="40"/>
    </location>
</feature>
<feature type="compositionally biased region" description="Basic and acidic residues" evidence="2">
    <location>
        <begin position="419"/>
        <end position="435"/>
    </location>
</feature>
<name>A0A5J4UQ58_9EUKA</name>
<dbReference type="OrthoDB" id="5970at2759"/>
<sequence>MSEQDQSDIEHSTSRSRSQSQPSRQHSPVEKIEKDEENSLHQDSVQEPNQAKQQIVQLYISGLITQVTEQQVSEVFEPFGKVLKVDLKNNFAFVNFIGDSDEAIKCLNGKKIKYSLHSVTVDIARSQPAYIKKLAARQERLKNIKRDVLFVTGFDQQTMTKSKILNIFEKYGGVDNVILVRSYCFVKYAKLDDAISACNGLNGQQIEGSVLKVEYSERTMQEISKPRPLYSNRFHQSDRNGSSHHDYDSKHIHSEYQSDYRSHNNRSHSHHDYQYEHEHIHLSPSNETRQNQESNSARLPLFDPKTLLLMIKVIHILGIGIEVGIIIIKVMREIEADQRRIVFLIMKMNHPEEIEAEAEVIPEKVEDIQIKKNKQKKKKKSKDNEIKKKIMIRVKNQPSNPLLPFPSTQSQSIHISTQRIKEKQHPNESPRIRHS</sequence>
<evidence type="ECO:0000256" key="1">
    <source>
        <dbReference type="PROSITE-ProRule" id="PRU00176"/>
    </source>
</evidence>
<dbReference type="InterPro" id="IPR012677">
    <property type="entry name" value="Nucleotide-bd_a/b_plait_sf"/>
</dbReference>
<feature type="compositionally biased region" description="Low complexity" evidence="2">
    <location>
        <begin position="407"/>
        <end position="418"/>
    </location>
</feature>
<keyword evidence="3" id="KW-0472">Membrane</keyword>
<evidence type="ECO:0000313" key="5">
    <source>
        <dbReference type="EMBL" id="KAA6372202.1"/>
    </source>
</evidence>
<reference evidence="5 6" key="1">
    <citation type="submission" date="2019-03" db="EMBL/GenBank/DDBJ databases">
        <title>Single cell metagenomics reveals metabolic interactions within the superorganism composed of flagellate Streblomastix strix and complex community of Bacteroidetes bacteria on its surface.</title>
        <authorList>
            <person name="Treitli S.C."/>
            <person name="Kolisko M."/>
            <person name="Husnik F."/>
            <person name="Keeling P."/>
            <person name="Hampl V."/>
        </authorList>
    </citation>
    <scope>NUCLEOTIDE SEQUENCE [LARGE SCALE GENOMIC DNA]</scope>
    <source>
        <strain evidence="5">ST1C</strain>
    </source>
</reference>
<feature type="region of interest" description="Disordered" evidence="2">
    <location>
        <begin position="394"/>
        <end position="435"/>
    </location>
</feature>
<feature type="region of interest" description="Disordered" evidence="2">
    <location>
        <begin position="226"/>
        <end position="249"/>
    </location>
</feature>
<feature type="compositionally biased region" description="Low complexity" evidence="2">
    <location>
        <begin position="15"/>
        <end position="26"/>
    </location>
</feature>
<feature type="non-terminal residue" evidence="5">
    <location>
        <position position="435"/>
    </location>
</feature>
<dbReference type="Pfam" id="PF00076">
    <property type="entry name" value="RRM_1"/>
    <property type="match status" value="2"/>
</dbReference>
<organism evidence="5 6">
    <name type="scientific">Streblomastix strix</name>
    <dbReference type="NCBI Taxonomy" id="222440"/>
    <lineage>
        <taxon>Eukaryota</taxon>
        <taxon>Metamonada</taxon>
        <taxon>Preaxostyla</taxon>
        <taxon>Oxymonadida</taxon>
        <taxon>Streblomastigidae</taxon>
        <taxon>Streblomastix</taxon>
    </lineage>
</organism>
<keyword evidence="3" id="KW-1133">Transmembrane helix</keyword>
<evidence type="ECO:0000259" key="4">
    <source>
        <dbReference type="PROSITE" id="PS50102"/>
    </source>
</evidence>
<comment type="caution">
    <text evidence="5">The sequence shown here is derived from an EMBL/GenBank/DDBJ whole genome shotgun (WGS) entry which is preliminary data.</text>
</comment>
<keyword evidence="1" id="KW-0694">RNA-binding</keyword>
<dbReference type="Gene3D" id="3.30.70.330">
    <property type="match status" value="2"/>
</dbReference>
<protein>
    <recommendedName>
        <fullName evidence="4">RRM domain-containing protein</fullName>
    </recommendedName>
</protein>
<gene>
    <name evidence="5" type="ORF">EZS28_032270</name>
</gene>
<feature type="compositionally biased region" description="Basic and acidic residues" evidence="2">
    <location>
        <begin position="235"/>
        <end position="249"/>
    </location>
</feature>
<dbReference type="GO" id="GO:0003723">
    <property type="term" value="F:RNA binding"/>
    <property type="evidence" value="ECO:0007669"/>
    <property type="project" value="UniProtKB-UniRule"/>
</dbReference>
<dbReference type="SMART" id="SM00360">
    <property type="entry name" value="RRM"/>
    <property type="match status" value="2"/>
</dbReference>
<dbReference type="Proteomes" id="UP000324800">
    <property type="component" value="Unassembled WGS sequence"/>
</dbReference>
<evidence type="ECO:0000256" key="2">
    <source>
        <dbReference type="SAM" id="MobiDB-lite"/>
    </source>
</evidence>
<dbReference type="InterPro" id="IPR035979">
    <property type="entry name" value="RBD_domain_sf"/>
</dbReference>
<dbReference type="InterPro" id="IPR000504">
    <property type="entry name" value="RRM_dom"/>
</dbReference>
<feature type="region of interest" description="Disordered" evidence="2">
    <location>
        <begin position="1"/>
        <end position="48"/>
    </location>
</feature>
<dbReference type="PANTHER" id="PTHR48038">
    <property type="entry name" value="RIBONUCLEOPROTEIN RB97D"/>
    <property type="match status" value="1"/>
</dbReference>
<keyword evidence="3" id="KW-0812">Transmembrane</keyword>
<accession>A0A5J4UQ58</accession>
<evidence type="ECO:0000256" key="3">
    <source>
        <dbReference type="SAM" id="Phobius"/>
    </source>
</evidence>
<dbReference type="AlphaFoldDB" id="A0A5J4UQ58"/>
<evidence type="ECO:0000313" key="6">
    <source>
        <dbReference type="Proteomes" id="UP000324800"/>
    </source>
</evidence>
<feature type="domain" description="RRM" evidence="4">
    <location>
        <begin position="56"/>
        <end position="126"/>
    </location>
</feature>
<proteinExistence type="predicted"/>
<dbReference type="PANTHER" id="PTHR48038:SF1">
    <property type="entry name" value="RIBONUCLEOPROTEIN RB97D"/>
    <property type="match status" value="1"/>
</dbReference>
<dbReference type="EMBL" id="SNRW01013798">
    <property type="protein sequence ID" value="KAA6372202.1"/>
    <property type="molecule type" value="Genomic_DNA"/>
</dbReference>
<dbReference type="PROSITE" id="PS50102">
    <property type="entry name" value="RRM"/>
    <property type="match status" value="2"/>
</dbReference>
<dbReference type="SUPFAM" id="SSF54928">
    <property type="entry name" value="RNA-binding domain, RBD"/>
    <property type="match status" value="2"/>
</dbReference>
<feature type="transmembrane region" description="Helical" evidence="3">
    <location>
        <begin position="307"/>
        <end position="330"/>
    </location>
</feature>